<reference evidence="10" key="1">
    <citation type="submission" date="2021-02" db="EMBL/GenBank/DDBJ databases">
        <authorList>
            <person name="Nowell W R."/>
        </authorList>
    </citation>
    <scope>NUCLEOTIDE SEQUENCE</scope>
</reference>
<evidence type="ECO:0000313" key="11">
    <source>
        <dbReference type="Proteomes" id="UP000663868"/>
    </source>
</evidence>
<dbReference type="PANTHER" id="PTHR23406">
    <property type="entry name" value="MALIC ENZYME-RELATED"/>
    <property type="match status" value="1"/>
</dbReference>
<dbReference type="Proteomes" id="UP000663868">
    <property type="component" value="Unassembled WGS sequence"/>
</dbReference>
<evidence type="ECO:0000256" key="2">
    <source>
        <dbReference type="ARBA" id="ARBA00008785"/>
    </source>
</evidence>
<feature type="domain" description="Malic enzyme N-terminal" evidence="9">
    <location>
        <begin position="1"/>
        <end position="163"/>
    </location>
</feature>
<dbReference type="SMART" id="SM00919">
    <property type="entry name" value="Malic_M"/>
    <property type="match status" value="1"/>
</dbReference>
<dbReference type="GO" id="GO:0004473">
    <property type="term" value="F:malate dehydrogenase (decarboxylating) (NADP+) activity"/>
    <property type="evidence" value="ECO:0007669"/>
    <property type="project" value="TreeGrafter"/>
</dbReference>
<dbReference type="InterPro" id="IPR015884">
    <property type="entry name" value="Malic_enzyme_CS"/>
</dbReference>
<evidence type="ECO:0000259" key="8">
    <source>
        <dbReference type="SMART" id="SM00919"/>
    </source>
</evidence>
<keyword evidence="7" id="KW-0560">Oxidoreductase</keyword>
<dbReference type="InterPro" id="IPR001891">
    <property type="entry name" value="Malic_OxRdtase"/>
</dbReference>
<feature type="binding site" evidence="6">
    <location>
        <position position="149"/>
    </location>
    <ligand>
        <name>a divalent metal cation</name>
        <dbReference type="ChEBI" id="CHEBI:60240"/>
    </ligand>
</feature>
<evidence type="ECO:0000256" key="1">
    <source>
        <dbReference type="ARBA" id="ARBA00001936"/>
    </source>
</evidence>
<feature type="active site" description="Proton acceptor" evidence="4">
    <location>
        <position position="76"/>
    </location>
</feature>
<feature type="non-terminal residue" evidence="10">
    <location>
        <position position="1"/>
    </location>
</feature>
<dbReference type="InterPro" id="IPR037062">
    <property type="entry name" value="Malic_N_dom_sf"/>
</dbReference>
<evidence type="ECO:0000259" key="9">
    <source>
        <dbReference type="SMART" id="SM01274"/>
    </source>
</evidence>
<feature type="domain" description="Malic enzyme NAD-binding" evidence="8">
    <location>
        <begin position="173"/>
        <end position="295"/>
    </location>
</feature>
<dbReference type="SUPFAM" id="SSF51735">
    <property type="entry name" value="NAD(P)-binding Rossmann-fold domains"/>
    <property type="match status" value="1"/>
</dbReference>
<comment type="cofactor">
    <cofactor evidence="6">
        <name>Mg(2+)</name>
        <dbReference type="ChEBI" id="CHEBI:18420"/>
    </cofactor>
    <cofactor evidence="6">
        <name>Mn(2+)</name>
        <dbReference type="ChEBI" id="CHEBI:29035"/>
    </cofactor>
    <text evidence="6">Divalent metal cations. Prefers magnesium or manganese.</text>
</comment>
<dbReference type="EMBL" id="CAJOBB010014794">
    <property type="protein sequence ID" value="CAF4308963.1"/>
    <property type="molecule type" value="Genomic_DNA"/>
</dbReference>
<protein>
    <recommendedName>
        <fullName evidence="7">Malic enzyme</fullName>
    </recommendedName>
</protein>
<comment type="similarity">
    <text evidence="2 7">Belongs to the malic enzymes family.</text>
</comment>
<dbReference type="GO" id="GO:0006108">
    <property type="term" value="P:malate metabolic process"/>
    <property type="evidence" value="ECO:0007669"/>
    <property type="project" value="TreeGrafter"/>
</dbReference>
<evidence type="ECO:0000256" key="6">
    <source>
        <dbReference type="PIRSR" id="PIRSR000106-3"/>
    </source>
</evidence>
<feature type="binding site" evidence="5">
    <location>
        <position position="58"/>
    </location>
    <ligand>
        <name>(S)-malate</name>
        <dbReference type="ChEBI" id="CHEBI:15589"/>
    </ligand>
</feature>
<feature type="binding site" evidence="6">
    <location>
        <position position="172"/>
    </location>
    <ligand>
        <name>a divalent metal cation</name>
        <dbReference type="ChEBI" id="CHEBI:60240"/>
    </ligand>
</feature>
<dbReference type="PROSITE" id="PS00331">
    <property type="entry name" value="MALIC_ENZYMES"/>
    <property type="match status" value="1"/>
</dbReference>
<dbReference type="PANTHER" id="PTHR23406:SF80">
    <property type="entry name" value="GH17657P-RELATED"/>
    <property type="match status" value="1"/>
</dbReference>
<keyword evidence="3 6" id="KW-0479">Metal-binding</keyword>
<dbReference type="InterPro" id="IPR012302">
    <property type="entry name" value="Malic_NAD-bd"/>
</dbReference>
<comment type="cofactor">
    <cofactor evidence="1">
        <name>Mn(2+)</name>
        <dbReference type="ChEBI" id="CHEBI:29035"/>
    </cofactor>
</comment>
<evidence type="ECO:0000256" key="4">
    <source>
        <dbReference type="PIRSR" id="PIRSR000106-1"/>
    </source>
</evidence>
<dbReference type="GO" id="GO:0046872">
    <property type="term" value="F:metal ion binding"/>
    <property type="evidence" value="ECO:0007669"/>
    <property type="project" value="UniProtKB-KW"/>
</dbReference>
<dbReference type="PRINTS" id="PR00072">
    <property type="entry name" value="MALOXRDTASE"/>
</dbReference>
<gene>
    <name evidence="10" type="ORF">KXQ929_LOCUS45964</name>
</gene>
<evidence type="ECO:0000256" key="7">
    <source>
        <dbReference type="RuleBase" id="RU003426"/>
    </source>
</evidence>
<dbReference type="SUPFAM" id="SSF53223">
    <property type="entry name" value="Aminoacid dehydrogenase-like, N-terminal domain"/>
    <property type="match status" value="1"/>
</dbReference>
<proteinExistence type="inferred from homology"/>
<dbReference type="PIRSF" id="PIRSF000106">
    <property type="entry name" value="ME"/>
    <property type="match status" value="1"/>
</dbReference>
<dbReference type="NCBIfam" id="NF010052">
    <property type="entry name" value="PRK13529.1"/>
    <property type="match status" value="1"/>
</dbReference>
<dbReference type="Pfam" id="PF00390">
    <property type="entry name" value="malic"/>
    <property type="match status" value="1"/>
</dbReference>
<dbReference type="InterPro" id="IPR036291">
    <property type="entry name" value="NAD(P)-bd_dom_sf"/>
</dbReference>
<dbReference type="Gene3D" id="3.40.50.10380">
    <property type="entry name" value="Malic enzyme, N-terminal domain"/>
    <property type="match status" value="1"/>
</dbReference>
<evidence type="ECO:0000256" key="5">
    <source>
        <dbReference type="PIRSR" id="PIRSR000106-2"/>
    </source>
</evidence>
<evidence type="ECO:0000256" key="3">
    <source>
        <dbReference type="ARBA" id="ARBA00022723"/>
    </source>
</evidence>
<dbReference type="GO" id="GO:0005739">
    <property type="term" value="C:mitochondrion"/>
    <property type="evidence" value="ECO:0007669"/>
    <property type="project" value="TreeGrafter"/>
</dbReference>
<feature type="active site" description="Proton donor" evidence="4">
    <location>
        <position position="5"/>
    </location>
</feature>
<sequence>MPLVYTPTVGLACQKYGLIFSKPKGLFISILDKGHIYDVLCNWPVDDVRAIVVTDGERILGLGDLGCNGMGIPVGKLSLYTALAGVPPEYCLPIALDVGTNNGNILNDKYYLGLRQTRVTGKDYDDFIDEFMQAVVKRFGQQCLIQFEDFANHNAFRFLKKYRDIYCTFNDDIQGTASVAVAGILSAIRITDENLADNRFVFYGAGEASIGISDLLVVALEREGLSTEEARKKIFLVDSKGLIVKNRPAGGLNEEKQRYAHEHEPIRNLIDVIRNVKPSFLIGAAGLGPAFTHDI</sequence>
<dbReference type="Pfam" id="PF03949">
    <property type="entry name" value="Malic_M"/>
    <property type="match status" value="1"/>
</dbReference>
<name>A0A820IEC6_9BILA</name>
<dbReference type="GO" id="GO:0051287">
    <property type="term" value="F:NAD binding"/>
    <property type="evidence" value="ECO:0007669"/>
    <property type="project" value="InterPro"/>
</dbReference>
<organism evidence="10 11">
    <name type="scientific">Adineta steineri</name>
    <dbReference type="NCBI Taxonomy" id="433720"/>
    <lineage>
        <taxon>Eukaryota</taxon>
        <taxon>Metazoa</taxon>
        <taxon>Spiralia</taxon>
        <taxon>Gnathifera</taxon>
        <taxon>Rotifera</taxon>
        <taxon>Eurotatoria</taxon>
        <taxon>Bdelloidea</taxon>
        <taxon>Adinetida</taxon>
        <taxon>Adinetidae</taxon>
        <taxon>Adineta</taxon>
    </lineage>
</organism>
<evidence type="ECO:0000313" key="10">
    <source>
        <dbReference type="EMBL" id="CAF4308963.1"/>
    </source>
</evidence>
<comment type="caution">
    <text evidence="10">The sequence shown here is derived from an EMBL/GenBank/DDBJ whole genome shotgun (WGS) entry which is preliminary data.</text>
</comment>
<dbReference type="SMART" id="SM01274">
    <property type="entry name" value="malic"/>
    <property type="match status" value="1"/>
</dbReference>
<accession>A0A820IEC6</accession>
<dbReference type="InterPro" id="IPR046346">
    <property type="entry name" value="Aminoacid_DH-like_N_sf"/>
</dbReference>
<dbReference type="Gene3D" id="3.40.50.720">
    <property type="entry name" value="NAD(P)-binding Rossmann-like Domain"/>
    <property type="match status" value="1"/>
</dbReference>
<dbReference type="AlphaFoldDB" id="A0A820IEC6"/>
<dbReference type="InterPro" id="IPR012301">
    <property type="entry name" value="Malic_N_dom"/>
</dbReference>
<feature type="binding site" evidence="6">
    <location>
        <position position="148"/>
    </location>
    <ligand>
        <name>a divalent metal cation</name>
        <dbReference type="ChEBI" id="CHEBI:60240"/>
    </ligand>
</feature>